<dbReference type="InterPro" id="IPR004360">
    <property type="entry name" value="Glyas_Fos-R_dOase_dom"/>
</dbReference>
<dbReference type="EMBL" id="BLAY01000284">
    <property type="protein sequence ID" value="GET44048.1"/>
    <property type="molecule type" value="Genomic_DNA"/>
</dbReference>
<evidence type="ECO:0000313" key="3">
    <source>
        <dbReference type="Proteomes" id="UP001050975"/>
    </source>
</evidence>
<dbReference type="InterPro" id="IPR029068">
    <property type="entry name" value="Glyas_Bleomycin-R_OHBP_Dase"/>
</dbReference>
<dbReference type="Gene3D" id="3.10.180.10">
    <property type="entry name" value="2,3-Dihydroxybiphenyl 1,2-Dioxygenase, domain 1"/>
    <property type="match status" value="1"/>
</dbReference>
<dbReference type="PANTHER" id="PTHR41294:SF1">
    <property type="entry name" value="CADMIUM-INDUCED PROTEIN CADI"/>
    <property type="match status" value="1"/>
</dbReference>
<accession>A0AAV3XMX1</accession>
<dbReference type="Proteomes" id="UP001050975">
    <property type="component" value="Unassembled WGS sequence"/>
</dbReference>
<sequence>MSAVKTHVALNVTDIEKSVAFYRAMFGVTPVKHKPDYAKFDLENPALNFTLNLTEKVQSHGALSHLGIQVNSTAEVKAAIERFAQAGLSLFEEQNTNCCYALQDKVWVSDPDGNRWEIFVVKVGDTAPEQNVGAVAAVEMKDKKPCCA</sequence>
<dbReference type="AlphaFoldDB" id="A0AAV3XMX1"/>
<comment type="caution">
    <text evidence="2">The sequence shown here is derived from an EMBL/GenBank/DDBJ whole genome shotgun (WGS) entry which is preliminary data.</text>
</comment>
<proteinExistence type="predicted"/>
<dbReference type="Pfam" id="PF00903">
    <property type="entry name" value="Glyoxalase"/>
    <property type="match status" value="1"/>
</dbReference>
<gene>
    <name evidence="2" type="ORF">MiSe_88740</name>
</gene>
<feature type="domain" description="VOC" evidence="1">
    <location>
        <begin position="4"/>
        <end position="121"/>
    </location>
</feature>
<name>A0AAV3XMX1_9CYAN</name>
<dbReference type="PANTHER" id="PTHR41294">
    <property type="entry name" value="CADMIUM-INDUCED PROTEIN CADI"/>
    <property type="match status" value="1"/>
</dbReference>
<dbReference type="GO" id="GO:0046686">
    <property type="term" value="P:response to cadmium ion"/>
    <property type="evidence" value="ECO:0007669"/>
    <property type="project" value="TreeGrafter"/>
</dbReference>
<dbReference type="InterPro" id="IPR037523">
    <property type="entry name" value="VOC_core"/>
</dbReference>
<keyword evidence="3" id="KW-1185">Reference proteome</keyword>
<dbReference type="InterPro" id="IPR052393">
    <property type="entry name" value="Cadmium-induced_rsp"/>
</dbReference>
<protein>
    <recommendedName>
        <fullName evidence="1">VOC domain-containing protein</fullName>
    </recommendedName>
</protein>
<evidence type="ECO:0000259" key="1">
    <source>
        <dbReference type="PROSITE" id="PS51819"/>
    </source>
</evidence>
<dbReference type="RefSeq" id="WP_226593508.1">
    <property type="nucleotide sequence ID" value="NZ_BLAY01000284.1"/>
</dbReference>
<dbReference type="PROSITE" id="PS51819">
    <property type="entry name" value="VOC"/>
    <property type="match status" value="1"/>
</dbReference>
<reference evidence="2" key="1">
    <citation type="submission" date="2019-10" db="EMBL/GenBank/DDBJ databases">
        <title>Draft genome sequece of Microseira wollei NIES-4236.</title>
        <authorList>
            <person name="Yamaguchi H."/>
            <person name="Suzuki S."/>
            <person name="Kawachi M."/>
        </authorList>
    </citation>
    <scope>NUCLEOTIDE SEQUENCE</scope>
    <source>
        <strain evidence="2">NIES-4236</strain>
    </source>
</reference>
<organism evidence="2 3">
    <name type="scientific">Microseira wollei NIES-4236</name>
    <dbReference type="NCBI Taxonomy" id="2530354"/>
    <lineage>
        <taxon>Bacteria</taxon>
        <taxon>Bacillati</taxon>
        <taxon>Cyanobacteriota</taxon>
        <taxon>Cyanophyceae</taxon>
        <taxon>Oscillatoriophycideae</taxon>
        <taxon>Aerosakkonematales</taxon>
        <taxon>Aerosakkonemataceae</taxon>
        <taxon>Microseira</taxon>
    </lineage>
</organism>
<evidence type="ECO:0000313" key="2">
    <source>
        <dbReference type="EMBL" id="GET44048.1"/>
    </source>
</evidence>
<dbReference type="SUPFAM" id="SSF54593">
    <property type="entry name" value="Glyoxalase/Bleomycin resistance protein/Dihydroxybiphenyl dioxygenase"/>
    <property type="match status" value="1"/>
</dbReference>
<dbReference type="NCBIfam" id="NF041414">
    <property type="entry name" value="ArsI_CadI_VOC"/>
    <property type="match status" value="1"/>
</dbReference>
<dbReference type="InterPro" id="IPR049789">
    <property type="entry name" value="ArsI/CadI-like"/>
</dbReference>